<dbReference type="PANTHER" id="PTHR43777:SF1">
    <property type="entry name" value="MOLYBDENUM COFACTOR CYTIDYLYLTRANSFERASE"/>
    <property type="match status" value="1"/>
</dbReference>
<accession>A0AAE4Z9J4</accession>
<dbReference type="EMBL" id="JAACAK010000047">
    <property type="protein sequence ID" value="NIR74661.1"/>
    <property type="molecule type" value="Genomic_DNA"/>
</dbReference>
<dbReference type="Proteomes" id="UP000702544">
    <property type="component" value="Unassembled WGS sequence"/>
</dbReference>
<dbReference type="Pfam" id="PF12804">
    <property type="entry name" value="NTP_transf_3"/>
    <property type="match status" value="1"/>
</dbReference>
<comment type="caution">
    <text evidence="2">The sequence shown here is derived from an EMBL/GenBank/DDBJ whole genome shotgun (WGS) entry which is preliminary data.</text>
</comment>
<protein>
    <submittedName>
        <fullName evidence="2">Nucleotidyltransferase family protein</fullName>
    </submittedName>
</protein>
<gene>
    <name evidence="2" type="ORF">GWO12_06060</name>
</gene>
<organism evidence="2 3">
    <name type="scientific">Candidatus Kutchimonas denitrificans</name>
    <dbReference type="NCBI Taxonomy" id="3056748"/>
    <lineage>
        <taxon>Bacteria</taxon>
        <taxon>Pseudomonadati</taxon>
        <taxon>Gemmatimonadota</taxon>
        <taxon>Gemmatimonadia</taxon>
        <taxon>Candidatus Palauibacterales</taxon>
        <taxon>Candidatus Palauibacteraceae</taxon>
        <taxon>Candidatus Kutchimonas</taxon>
    </lineage>
</organism>
<dbReference type="PANTHER" id="PTHR43777">
    <property type="entry name" value="MOLYBDENUM COFACTOR CYTIDYLYLTRANSFERASE"/>
    <property type="match status" value="1"/>
</dbReference>
<name>A0AAE4Z9J4_9BACT</name>
<evidence type="ECO:0000259" key="1">
    <source>
        <dbReference type="Pfam" id="PF12804"/>
    </source>
</evidence>
<evidence type="ECO:0000313" key="3">
    <source>
        <dbReference type="Proteomes" id="UP000702544"/>
    </source>
</evidence>
<dbReference type="GO" id="GO:0016779">
    <property type="term" value="F:nucleotidyltransferase activity"/>
    <property type="evidence" value="ECO:0007669"/>
    <property type="project" value="UniProtKB-ARBA"/>
</dbReference>
<feature type="domain" description="MobA-like NTP transferase" evidence="1">
    <location>
        <begin position="4"/>
        <end position="164"/>
    </location>
</feature>
<dbReference type="AlphaFoldDB" id="A0AAE4Z9J4"/>
<sequence>MIVGIVLAGGRSRRMGRPKFSLPIGDDTFLSRGVRTLSAGGCEEVVVVSNPEEPAAAELLPLEAAGPRLVEGAKTEQIDSLRSGLRALPKGTEAAVVLPVDHPLVEPGTVKALIEAFRAGGAPIVRPTHEGRYGHPVLFAAALFDELLNDELPEGARTVVRRHADRSVAVAVEDRGVLIDVDTPEEFDEHVAEDP</sequence>
<dbReference type="InterPro" id="IPR025877">
    <property type="entry name" value="MobA-like_NTP_Trfase"/>
</dbReference>
<evidence type="ECO:0000313" key="2">
    <source>
        <dbReference type="EMBL" id="NIR74661.1"/>
    </source>
</evidence>
<dbReference type="SUPFAM" id="SSF53448">
    <property type="entry name" value="Nucleotide-diphospho-sugar transferases"/>
    <property type="match status" value="1"/>
</dbReference>
<dbReference type="InterPro" id="IPR029044">
    <property type="entry name" value="Nucleotide-diphossugar_trans"/>
</dbReference>
<dbReference type="CDD" id="cd04182">
    <property type="entry name" value="GT_2_like_f"/>
    <property type="match status" value="1"/>
</dbReference>
<reference evidence="2 3" key="1">
    <citation type="submission" date="2020-01" db="EMBL/GenBank/DDBJ databases">
        <title>Genomes assembled from Gulf of Kutch pelagic sediment metagenomes.</title>
        <authorList>
            <person name="Chandrashekar M."/>
            <person name="Mahajan M.S."/>
            <person name="Dave K.J."/>
            <person name="Vatsa P."/>
            <person name="Nathani N.M."/>
        </authorList>
    </citation>
    <scope>NUCLEOTIDE SEQUENCE [LARGE SCALE GENOMIC DNA]</scope>
    <source>
        <strain evidence="2">KS3-K002</strain>
    </source>
</reference>
<proteinExistence type="predicted"/>
<dbReference type="Gene3D" id="3.90.550.10">
    <property type="entry name" value="Spore Coat Polysaccharide Biosynthesis Protein SpsA, Chain A"/>
    <property type="match status" value="1"/>
</dbReference>